<dbReference type="Gene3D" id="3.40.50.720">
    <property type="entry name" value="NAD(P)-binding Rossmann-like Domain"/>
    <property type="match status" value="2"/>
</dbReference>
<dbReference type="AlphaFoldDB" id="A0A553NE76"/>
<dbReference type="OMA" id="CLGTTRE"/>
<dbReference type="GO" id="GO:0051170">
    <property type="term" value="P:import into nucleus"/>
    <property type="evidence" value="ECO:0007669"/>
    <property type="project" value="TreeGrafter"/>
</dbReference>
<comment type="subunit">
    <text evidence="1">Monomer. Forms homodimers during oxidative stress. Interacts (via N-terminus) with elongation factor EEF1A1 (via middle-region); the interaction is direct and competes with EEF1A1 binding to guanyl-nucleotide exchange factor EEF1B2, thereby inhibiting GDP for GTP exchange and reactivation of EEF1A1. Interacts with nuclear transport receptors XPO4, IPO5/RANBP5, IPO7, IPO9 and KPNB1 as well as GCN1L1/GCN1 and LRPPRC probably through their HEAT repeats. Binds NCOA5/CIA.</text>
</comment>
<dbReference type="PANTHER" id="PTHR14097">
    <property type="entry name" value="OXIDOREDUCTASE HTATIP2"/>
    <property type="match status" value="1"/>
</dbReference>
<dbReference type="GO" id="GO:1901607">
    <property type="term" value="P:alpha-amino acid biosynthetic process"/>
    <property type="evidence" value="ECO:0007669"/>
    <property type="project" value="UniProtKB-ARBA"/>
</dbReference>
<dbReference type="SMART" id="SM00859">
    <property type="entry name" value="Semialdhyde_dh"/>
    <property type="match status" value="1"/>
</dbReference>
<dbReference type="GO" id="GO:0051287">
    <property type="term" value="F:NAD binding"/>
    <property type="evidence" value="ECO:0007669"/>
    <property type="project" value="InterPro"/>
</dbReference>
<evidence type="ECO:0000313" key="4">
    <source>
        <dbReference type="EMBL" id="TRY63715.1"/>
    </source>
</evidence>
<gene>
    <name evidence="4" type="ORF">TCAL_11041</name>
</gene>
<evidence type="ECO:0000256" key="1">
    <source>
        <dbReference type="ARBA" id="ARBA00093483"/>
    </source>
</evidence>
<accession>A0A553NE76</accession>
<feature type="domain" description="Semialdehyde dehydrogenase NAD-binding" evidence="3">
    <location>
        <begin position="232"/>
        <end position="333"/>
    </location>
</feature>
<keyword evidence="5" id="KW-1185">Reference proteome</keyword>
<dbReference type="Proteomes" id="UP000318571">
    <property type="component" value="Chromosome 10"/>
</dbReference>
<dbReference type="Pfam" id="PF13460">
    <property type="entry name" value="NAD_binding_10"/>
    <property type="match status" value="2"/>
</dbReference>
<organism evidence="4 5">
    <name type="scientific">Tigriopus californicus</name>
    <name type="common">Marine copepod</name>
    <dbReference type="NCBI Taxonomy" id="6832"/>
    <lineage>
        <taxon>Eukaryota</taxon>
        <taxon>Metazoa</taxon>
        <taxon>Ecdysozoa</taxon>
        <taxon>Arthropoda</taxon>
        <taxon>Crustacea</taxon>
        <taxon>Multicrustacea</taxon>
        <taxon>Hexanauplia</taxon>
        <taxon>Copepoda</taxon>
        <taxon>Harpacticoida</taxon>
        <taxon>Harpacticidae</taxon>
        <taxon>Tigriopus</taxon>
    </lineage>
</organism>
<name>A0A553NE76_TIGCA</name>
<dbReference type="GO" id="GO:0005737">
    <property type="term" value="C:cytoplasm"/>
    <property type="evidence" value="ECO:0007669"/>
    <property type="project" value="TreeGrafter"/>
</dbReference>
<comment type="caution">
    <text evidence="4">The sequence shown here is derived from an EMBL/GenBank/DDBJ whole genome shotgun (WGS) entry which is preliminary data.</text>
</comment>
<dbReference type="STRING" id="6832.A0A553NE76"/>
<proteinExistence type="predicted"/>
<dbReference type="InterPro" id="IPR016040">
    <property type="entry name" value="NAD(P)-bd_dom"/>
</dbReference>
<dbReference type="PANTHER" id="PTHR14097:SF7">
    <property type="entry name" value="OXIDOREDUCTASE HTATIP2"/>
    <property type="match status" value="1"/>
</dbReference>
<evidence type="ECO:0000256" key="2">
    <source>
        <dbReference type="ARBA" id="ARBA00093604"/>
    </source>
</evidence>
<dbReference type="GO" id="GO:0016620">
    <property type="term" value="F:oxidoreductase activity, acting on the aldehyde or oxo group of donors, NAD or NADP as acceptor"/>
    <property type="evidence" value="ECO:0007669"/>
    <property type="project" value="InterPro"/>
</dbReference>
<dbReference type="InterPro" id="IPR000534">
    <property type="entry name" value="Semialdehyde_DH_NAD-bd"/>
</dbReference>
<dbReference type="EMBL" id="VCGU01000458">
    <property type="protein sequence ID" value="TRY63715.1"/>
    <property type="molecule type" value="Genomic_DNA"/>
</dbReference>
<dbReference type="CDD" id="cd05250">
    <property type="entry name" value="CC3_like_SDR_a"/>
    <property type="match status" value="2"/>
</dbReference>
<reference evidence="4 5" key="1">
    <citation type="journal article" date="2018" name="Nat. Ecol. Evol.">
        <title>Genomic signatures of mitonuclear coevolution across populations of Tigriopus californicus.</title>
        <authorList>
            <person name="Barreto F.S."/>
            <person name="Watson E.T."/>
            <person name="Lima T.G."/>
            <person name="Willett C.S."/>
            <person name="Edmands S."/>
            <person name="Li W."/>
            <person name="Burton R.S."/>
        </authorList>
    </citation>
    <scope>NUCLEOTIDE SEQUENCE [LARGE SCALE GENOMIC DNA]</scope>
    <source>
        <strain evidence="4 5">San Diego</strain>
    </source>
</reference>
<sequence length="443" mass="48649">MSLKNALLVGASGETGQEVLKQLQLSPLFAKIILIGRRNLDLSDASKVEQRVINFDDIDSHSEAFQEADIGFCCLGTTREKAGKEGFIKVDRDYVLNSAQKALAGGCRDFHVISSQGAKASSMFLYMKIKGQVDEALQGMDFHRVSIYRPGVLICDRAEFRWGDRIARSISSVVDRSHRFSIPTPVLAQIIVANSLQVIDQKCEILEQADITKRANVSSLQQVSSVAMSLKNALLVGASGETGQEVLKQLQLSPQFAKIILIGRRNLDLSDASKVEQRVIDFDDIDSHSEAFQGADIGFCCLGTTRGKAGKEGFIKVDRDYVLNSAQKALAGGCRDFHLVSSQGANASSMFLYTQIKGQVDEALQGIDFHRVSIYRPGLLMCDRTESRWGERIARSISSVVDKSHRFSIPTTVLAQAIVANSLHPIDQKSEILEHADITKKAK</sequence>
<dbReference type="SUPFAM" id="SSF51735">
    <property type="entry name" value="NAD(P)-binding Rossmann-fold domains"/>
    <property type="match status" value="2"/>
</dbReference>
<evidence type="ECO:0000259" key="3">
    <source>
        <dbReference type="SMART" id="SM00859"/>
    </source>
</evidence>
<protein>
    <recommendedName>
        <fullName evidence="2">Protein HTATIP2</fullName>
    </recommendedName>
</protein>
<dbReference type="InterPro" id="IPR036291">
    <property type="entry name" value="NAD(P)-bd_dom_sf"/>
</dbReference>
<evidence type="ECO:0000313" key="5">
    <source>
        <dbReference type="Proteomes" id="UP000318571"/>
    </source>
</evidence>